<dbReference type="InterPro" id="IPR022572">
    <property type="entry name" value="DNA_rep/recomb_RecO_N"/>
</dbReference>
<accession>A0A1F6CE78</accession>
<dbReference type="Gene3D" id="2.40.50.140">
    <property type="entry name" value="Nucleic acid-binding proteins"/>
    <property type="match status" value="1"/>
</dbReference>
<protein>
    <recommendedName>
        <fullName evidence="2">DNA repair protein RecO</fullName>
    </recommendedName>
    <alternativeName>
        <fullName evidence="6">Recombination protein O</fullName>
    </alternativeName>
</protein>
<dbReference type="Pfam" id="PF11967">
    <property type="entry name" value="RecO_N"/>
    <property type="match status" value="1"/>
</dbReference>
<evidence type="ECO:0000256" key="6">
    <source>
        <dbReference type="ARBA" id="ARBA00033409"/>
    </source>
</evidence>
<dbReference type="GO" id="GO:0043590">
    <property type="term" value="C:bacterial nucleoid"/>
    <property type="evidence" value="ECO:0007669"/>
    <property type="project" value="TreeGrafter"/>
</dbReference>
<evidence type="ECO:0000313" key="9">
    <source>
        <dbReference type="Proteomes" id="UP000178344"/>
    </source>
</evidence>
<gene>
    <name evidence="8" type="ORF">A2671_01460</name>
</gene>
<dbReference type="PANTHER" id="PTHR33991">
    <property type="entry name" value="DNA REPAIR PROTEIN RECO"/>
    <property type="match status" value="1"/>
</dbReference>
<evidence type="ECO:0000256" key="2">
    <source>
        <dbReference type="ARBA" id="ARBA00021310"/>
    </source>
</evidence>
<evidence type="ECO:0000256" key="5">
    <source>
        <dbReference type="ARBA" id="ARBA00023204"/>
    </source>
</evidence>
<dbReference type="InterPro" id="IPR012340">
    <property type="entry name" value="NA-bd_OB-fold"/>
</dbReference>
<evidence type="ECO:0000256" key="4">
    <source>
        <dbReference type="ARBA" id="ARBA00023172"/>
    </source>
</evidence>
<dbReference type="EMBL" id="MFKQ01000013">
    <property type="protein sequence ID" value="OGG47331.1"/>
    <property type="molecule type" value="Genomic_DNA"/>
</dbReference>
<dbReference type="Gene3D" id="1.20.1440.120">
    <property type="entry name" value="Recombination protein O, C-terminal domain"/>
    <property type="match status" value="1"/>
</dbReference>
<sequence>MHVHYDSTAFVFGGVSLGEANRYLTLFTKELGLVSAVARSVRAEHSKLRPLLQELSEVDVTLVRGREVWRVTGAVLRRRLPETFKTEPERLKLAARLSLLLRRLLPGEERNPQLFDLYADTIRHLENVPEASLPELEQLAALRMLGALGYRSRKGAFQVLLDSTDMEESMFAVMRKYRHEAVAELNELINASQL</sequence>
<organism evidence="8 9">
    <name type="scientific">Candidatus Kaiserbacteria bacterium RIFCSPHIGHO2_01_FULL_49_13</name>
    <dbReference type="NCBI Taxonomy" id="1798477"/>
    <lineage>
        <taxon>Bacteria</taxon>
        <taxon>Candidatus Kaiseribacteriota</taxon>
    </lineage>
</organism>
<keyword evidence="4" id="KW-0233">DNA recombination</keyword>
<keyword evidence="5" id="KW-0234">DNA repair</keyword>
<dbReference type="Proteomes" id="UP000178344">
    <property type="component" value="Unassembled WGS sequence"/>
</dbReference>
<dbReference type="GO" id="GO:0006302">
    <property type="term" value="P:double-strand break repair"/>
    <property type="evidence" value="ECO:0007669"/>
    <property type="project" value="TreeGrafter"/>
</dbReference>
<evidence type="ECO:0000313" key="8">
    <source>
        <dbReference type="EMBL" id="OGG47331.1"/>
    </source>
</evidence>
<keyword evidence="3" id="KW-0227">DNA damage</keyword>
<comment type="similarity">
    <text evidence="1">Belongs to the RecO family.</text>
</comment>
<evidence type="ECO:0000256" key="1">
    <source>
        <dbReference type="ARBA" id="ARBA00007452"/>
    </source>
</evidence>
<evidence type="ECO:0000256" key="3">
    <source>
        <dbReference type="ARBA" id="ARBA00022763"/>
    </source>
</evidence>
<dbReference type="InterPro" id="IPR003717">
    <property type="entry name" value="RecO"/>
</dbReference>
<dbReference type="AlphaFoldDB" id="A0A1F6CE78"/>
<dbReference type="GO" id="GO:0006310">
    <property type="term" value="P:DNA recombination"/>
    <property type="evidence" value="ECO:0007669"/>
    <property type="project" value="UniProtKB-KW"/>
</dbReference>
<dbReference type="Pfam" id="PF02565">
    <property type="entry name" value="RecO_C"/>
    <property type="match status" value="1"/>
</dbReference>
<reference evidence="8 9" key="1">
    <citation type="journal article" date="2016" name="Nat. Commun.">
        <title>Thousands of microbial genomes shed light on interconnected biogeochemical processes in an aquifer system.</title>
        <authorList>
            <person name="Anantharaman K."/>
            <person name="Brown C.T."/>
            <person name="Hug L.A."/>
            <person name="Sharon I."/>
            <person name="Castelle C.J."/>
            <person name="Probst A.J."/>
            <person name="Thomas B.C."/>
            <person name="Singh A."/>
            <person name="Wilkins M.J."/>
            <person name="Karaoz U."/>
            <person name="Brodie E.L."/>
            <person name="Williams K.H."/>
            <person name="Hubbard S.S."/>
            <person name="Banfield J.F."/>
        </authorList>
    </citation>
    <scope>NUCLEOTIDE SEQUENCE [LARGE SCALE GENOMIC DNA]</scope>
</reference>
<evidence type="ECO:0000259" key="7">
    <source>
        <dbReference type="Pfam" id="PF11967"/>
    </source>
</evidence>
<dbReference type="PANTHER" id="PTHR33991:SF1">
    <property type="entry name" value="DNA REPAIR PROTEIN RECO"/>
    <property type="match status" value="1"/>
</dbReference>
<dbReference type="SUPFAM" id="SSF50249">
    <property type="entry name" value="Nucleic acid-binding proteins"/>
    <property type="match status" value="1"/>
</dbReference>
<proteinExistence type="inferred from homology"/>
<comment type="caution">
    <text evidence="8">The sequence shown here is derived from an EMBL/GenBank/DDBJ whole genome shotgun (WGS) entry which is preliminary data.</text>
</comment>
<dbReference type="NCBIfam" id="TIGR00613">
    <property type="entry name" value="reco"/>
    <property type="match status" value="1"/>
</dbReference>
<feature type="domain" description="DNA replication/recombination mediator RecO N-terminal" evidence="7">
    <location>
        <begin position="5"/>
        <end position="74"/>
    </location>
</feature>
<dbReference type="InterPro" id="IPR042242">
    <property type="entry name" value="RecO_C"/>
</dbReference>
<name>A0A1F6CE78_9BACT</name>